<evidence type="ECO:0000313" key="16">
    <source>
        <dbReference type="Proteomes" id="UP001239994"/>
    </source>
</evidence>
<evidence type="ECO:0000256" key="13">
    <source>
        <dbReference type="ARBA" id="ARBA00073001"/>
    </source>
</evidence>
<organism evidence="15 16">
    <name type="scientific">Electrophorus voltai</name>
    <dbReference type="NCBI Taxonomy" id="2609070"/>
    <lineage>
        <taxon>Eukaryota</taxon>
        <taxon>Metazoa</taxon>
        <taxon>Chordata</taxon>
        <taxon>Craniata</taxon>
        <taxon>Vertebrata</taxon>
        <taxon>Euteleostomi</taxon>
        <taxon>Actinopterygii</taxon>
        <taxon>Neopterygii</taxon>
        <taxon>Teleostei</taxon>
        <taxon>Ostariophysi</taxon>
        <taxon>Gymnotiformes</taxon>
        <taxon>Gymnotoidei</taxon>
        <taxon>Gymnotidae</taxon>
        <taxon>Electrophorus</taxon>
    </lineage>
</organism>
<dbReference type="InterPro" id="IPR043154">
    <property type="entry name" value="Sec-1-like_dom1"/>
</dbReference>
<dbReference type="PRINTS" id="PR00080">
    <property type="entry name" value="SDRFAMILY"/>
</dbReference>
<keyword evidence="16" id="KW-1185">Reference proteome</keyword>
<dbReference type="FunFam" id="3.90.830.10:FF:000002">
    <property type="entry name" value="Vacuolar protein sorting-associated protein 45"/>
    <property type="match status" value="1"/>
</dbReference>
<keyword evidence="6" id="KW-0597">Phosphoprotein</keyword>
<dbReference type="AlphaFoldDB" id="A0AAD9E5F3"/>
<evidence type="ECO:0000256" key="4">
    <source>
        <dbReference type="ARBA" id="ARBA00009884"/>
    </source>
</evidence>
<dbReference type="GO" id="GO:0016192">
    <property type="term" value="P:vesicle-mediated transport"/>
    <property type="evidence" value="ECO:0007669"/>
    <property type="project" value="InterPro"/>
</dbReference>
<evidence type="ECO:0000256" key="1">
    <source>
        <dbReference type="ARBA" id="ARBA00004395"/>
    </source>
</evidence>
<evidence type="ECO:0000256" key="9">
    <source>
        <dbReference type="ARBA" id="ARBA00023002"/>
    </source>
</evidence>
<dbReference type="Gene3D" id="3.40.50.720">
    <property type="entry name" value="NAD(P)-binding Rossmann-like Domain"/>
    <property type="match status" value="1"/>
</dbReference>
<evidence type="ECO:0000256" key="8">
    <source>
        <dbReference type="ARBA" id="ARBA00022927"/>
    </source>
</evidence>
<dbReference type="GO" id="GO:0015031">
    <property type="term" value="P:protein transport"/>
    <property type="evidence" value="ECO:0007669"/>
    <property type="project" value="UniProtKB-KW"/>
</dbReference>
<evidence type="ECO:0000256" key="2">
    <source>
        <dbReference type="ARBA" id="ARBA00004481"/>
    </source>
</evidence>
<feature type="region of interest" description="Disordered" evidence="14">
    <location>
        <begin position="895"/>
        <end position="916"/>
    </location>
</feature>
<dbReference type="InterPro" id="IPR043127">
    <property type="entry name" value="Sec-1-like_dom3a"/>
</dbReference>
<dbReference type="Proteomes" id="UP001239994">
    <property type="component" value="Unassembled WGS sequence"/>
</dbReference>
<proteinExistence type="inferred from homology"/>
<comment type="function">
    <text evidence="12">May play a role in vesicle-mediated protein trafficking from the Golgi stack through the trans-Golgi network.</text>
</comment>
<dbReference type="Gene3D" id="3.40.50.1910">
    <property type="match status" value="1"/>
</dbReference>
<dbReference type="Pfam" id="PF00106">
    <property type="entry name" value="adh_short"/>
    <property type="match status" value="1"/>
</dbReference>
<evidence type="ECO:0000313" key="15">
    <source>
        <dbReference type="EMBL" id="KAK1805083.1"/>
    </source>
</evidence>
<comment type="similarity">
    <text evidence="3">Belongs to the short-chain dehydrogenases/reductases (SDR) family.</text>
</comment>
<comment type="similarity">
    <text evidence="4">Belongs to the STXBP/unc-18/SEC1 family.</text>
</comment>
<keyword evidence="7" id="KW-0967">Endosome</keyword>
<dbReference type="Pfam" id="PF00995">
    <property type="entry name" value="Sec1"/>
    <property type="match status" value="1"/>
</dbReference>
<dbReference type="PANTHER" id="PTHR43157:SF54">
    <property type="entry name" value="RETINOL DEHYDROGENASE 12-LIKE ISOFORM X1-RELATED"/>
    <property type="match status" value="1"/>
</dbReference>
<comment type="caution">
    <text evidence="15">The sequence shown here is derived from an EMBL/GenBank/DDBJ whole genome shotgun (WGS) entry which is preliminary data.</text>
</comment>
<keyword evidence="10" id="KW-0333">Golgi apparatus</keyword>
<dbReference type="GO" id="GO:0010008">
    <property type="term" value="C:endosome membrane"/>
    <property type="evidence" value="ECO:0007669"/>
    <property type="project" value="UniProtKB-SubCell"/>
</dbReference>
<name>A0AAD9E5F3_9TELE</name>
<accession>A0AAD9E5F3</accession>
<evidence type="ECO:0000256" key="10">
    <source>
        <dbReference type="ARBA" id="ARBA00023034"/>
    </source>
</evidence>
<sequence length="916" mass="103180">MYVLLEKSNHNILDLTFNGSISNVGFILLKKWIAGGGCYSSVRLDGRTVIITGANTGIGKETACDMAKRGLRACFSGARVVMACRDFIKAEKAAAEIQRSTGNVNVVVRQLDLASLISVRKFVHEFITTEDRLDILINNAGVMMCPHSLTEDGFETQFAVNHLGHFLLTVLLLDVLKRSAPSRVINVSSIAHKGGKIHFDDLNFNQKPYNALVSYRQSKLANVLFTQELSRRTKSCRVTAYALHPGVIRTELGRYVKSRHPLFSALLFFPSVILMKTPKEGAQTSIYCAVTEGLEKYSGGYFSDCQLKEPSPEAKDDVTAMRLWDALKKALLIKMNVVLAVKQYVSKMIESSGTGMKVLLMDKETTSIVSMVYTQSEILQKEVYLFERIDSQNRESMKHLKAICYLRPTKENVENLIQELRRPKYSVYFIYFSNVISKSEVKALAEADEQEVVAEVQEFYGDFIAVNPHLFSLNLHGVSRGRSWEPITLPRVTQGLTSVLLALKKCPMIRYQLSSDMAKRLAESVKQIITKEYELFDFRKTEVSPLLLILDRSDDAITPLLNQWTYQAMVHELLALNNNRIDLSRVPGINKDLKEVVLSAENDEFYANVVSLINLLSVTQNLYLNFGEIGTNIKNLMEDFQKKKPKGQQKLESIADMKAFVDNYPQFKKMSGTVSKHVTVVGELSRLVSERLLMEVSEVEQELACQNDHSSAQQNVRRLLQNPRVAELDAVRLVMLYALRYERHSSNILPSLLEELNRRGVSERYRKMVQSVIEYGGKRIRGSDLITPTDAVAITKQFFKGLKGVENVYTQHQPLLHDTLDQLIKGRLKDSQFPYLGPNSLRDRPQDIIVFIIGGATYEEALTVYNLNRTMPGVRIVLGGTTIHNTKSFLEEVTSSVGLGHGGDRTHGAGRPPTRR</sequence>
<evidence type="ECO:0000256" key="11">
    <source>
        <dbReference type="ARBA" id="ARBA00023136"/>
    </source>
</evidence>
<dbReference type="GO" id="GO:0016491">
    <property type="term" value="F:oxidoreductase activity"/>
    <property type="evidence" value="ECO:0007669"/>
    <property type="project" value="UniProtKB-KW"/>
</dbReference>
<keyword evidence="5" id="KW-0813">Transport</keyword>
<dbReference type="InterPro" id="IPR001619">
    <property type="entry name" value="Sec1-like"/>
</dbReference>
<evidence type="ECO:0000256" key="3">
    <source>
        <dbReference type="ARBA" id="ARBA00006484"/>
    </source>
</evidence>
<dbReference type="InterPro" id="IPR036291">
    <property type="entry name" value="NAD(P)-bd_dom_sf"/>
</dbReference>
<evidence type="ECO:0000256" key="12">
    <source>
        <dbReference type="ARBA" id="ARBA00054745"/>
    </source>
</evidence>
<evidence type="ECO:0000256" key="6">
    <source>
        <dbReference type="ARBA" id="ARBA00022553"/>
    </source>
</evidence>
<dbReference type="PRINTS" id="PR00081">
    <property type="entry name" value="GDHRDH"/>
</dbReference>
<dbReference type="EMBL" id="JAROKS010000003">
    <property type="protein sequence ID" value="KAK1805083.1"/>
    <property type="molecule type" value="Genomic_DNA"/>
</dbReference>
<dbReference type="Gene3D" id="3.90.830.10">
    <property type="entry name" value="Syntaxin Binding Protein 1, Chain A, domain 2"/>
    <property type="match status" value="1"/>
</dbReference>
<gene>
    <name evidence="15" type="ORF">P4O66_019443</name>
</gene>
<dbReference type="InterPro" id="IPR002347">
    <property type="entry name" value="SDR_fam"/>
</dbReference>
<dbReference type="Gene3D" id="3.40.50.2060">
    <property type="match status" value="1"/>
</dbReference>
<dbReference type="GO" id="GO:0000139">
    <property type="term" value="C:Golgi membrane"/>
    <property type="evidence" value="ECO:0007669"/>
    <property type="project" value="UniProtKB-SubCell"/>
</dbReference>
<dbReference type="FunFam" id="1.25.40.60:FF:000003">
    <property type="entry name" value="Vacuolar protein sorting-associated protein 45"/>
    <property type="match status" value="1"/>
</dbReference>
<dbReference type="SUPFAM" id="SSF56815">
    <property type="entry name" value="Sec1/munc18-like (SM) proteins"/>
    <property type="match status" value="1"/>
</dbReference>
<evidence type="ECO:0000256" key="7">
    <source>
        <dbReference type="ARBA" id="ARBA00022753"/>
    </source>
</evidence>
<keyword evidence="11" id="KW-0472">Membrane</keyword>
<protein>
    <recommendedName>
        <fullName evidence="13">Vacuolar protein sorting-associated protein 45</fullName>
    </recommendedName>
</protein>
<evidence type="ECO:0000256" key="14">
    <source>
        <dbReference type="SAM" id="MobiDB-lite"/>
    </source>
</evidence>
<dbReference type="InterPro" id="IPR027482">
    <property type="entry name" value="Sec1-like_dom2"/>
</dbReference>
<reference evidence="15" key="1">
    <citation type="submission" date="2023-03" db="EMBL/GenBank/DDBJ databases">
        <title>Electrophorus voltai genome.</title>
        <authorList>
            <person name="Bian C."/>
        </authorList>
    </citation>
    <scope>NUCLEOTIDE SEQUENCE</scope>
    <source>
        <strain evidence="15">CB-2022</strain>
        <tissue evidence="15">Muscle</tissue>
    </source>
</reference>
<comment type="subcellular location">
    <subcellularLocation>
        <location evidence="2">Endosome membrane</location>
        <topology evidence="2">Peripheral membrane protein</topology>
    </subcellularLocation>
    <subcellularLocation>
        <location evidence="1">Golgi apparatus membrane</location>
        <topology evidence="1">Peripheral membrane protein</topology>
    </subcellularLocation>
</comment>
<dbReference type="PANTHER" id="PTHR43157">
    <property type="entry name" value="PHOSPHATIDYLINOSITOL-GLYCAN BIOSYNTHESIS CLASS F PROTEIN-RELATED"/>
    <property type="match status" value="1"/>
</dbReference>
<dbReference type="SUPFAM" id="SSF51735">
    <property type="entry name" value="NAD(P)-binding Rossmann-fold domains"/>
    <property type="match status" value="1"/>
</dbReference>
<keyword evidence="9" id="KW-0560">Oxidoreductase</keyword>
<evidence type="ECO:0000256" key="5">
    <source>
        <dbReference type="ARBA" id="ARBA00022448"/>
    </source>
</evidence>
<dbReference type="Gene3D" id="1.25.40.60">
    <property type="match status" value="1"/>
</dbReference>
<keyword evidence="8" id="KW-0653">Protein transport</keyword>
<dbReference type="FunFam" id="3.40.50.2060:FF:000003">
    <property type="entry name" value="vacuolar protein sorting-associated protein 45 isoform X1"/>
    <property type="match status" value="1"/>
</dbReference>
<dbReference type="InterPro" id="IPR036045">
    <property type="entry name" value="Sec1-like_sf"/>
</dbReference>